<keyword evidence="1" id="KW-0732">Signal</keyword>
<name>A0ABP3Y8D2_9BACT</name>
<evidence type="ECO:0000313" key="2">
    <source>
        <dbReference type="EMBL" id="GAA0877775.1"/>
    </source>
</evidence>
<accession>A0ABP3Y8D2</accession>
<feature type="signal peptide" evidence="1">
    <location>
        <begin position="1"/>
        <end position="23"/>
    </location>
</feature>
<dbReference type="EMBL" id="BAAAFI010000002">
    <property type="protein sequence ID" value="GAA0877775.1"/>
    <property type="molecule type" value="Genomic_DNA"/>
</dbReference>
<dbReference type="InterPro" id="IPR025366">
    <property type="entry name" value="DUF4270"/>
</dbReference>
<evidence type="ECO:0008006" key="4">
    <source>
        <dbReference type="Google" id="ProtNLM"/>
    </source>
</evidence>
<dbReference type="Pfam" id="PF14092">
    <property type="entry name" value="DUF4270"/>
    <property type="match status" value="1"/>
</dbReference>
<comment type="caution">
    <text evidence="2">The sequence shown here is derived from an EMBL/GenBank/DDBJ whole genome shotgun (WGS) entry which is preliminary data.</text>
</comment>
<gene>
    <name evidence="2" type="ORF">GCM10009119_07430</name>
</gene>
<sequence length="444" mass="48867">MRAKLAGLALLTILFNSSCSDPAAVGLELAPGNNQIGVFYEEFILDAQLVLLDSFNTVNSGILVVGNETDEYFGKTEATGYSRLYLNATQTRPGTTAILDSMFFNMDIASVNGSNLDNPKTYSVHKLTEPILDTLYYNFDEVAYAANSFAAIDVTFGEIKDTVLQLSVNEQFQNELFGKMQTGSEFANLINFRNYFPGIAIKAKEGDNATVGVVLGDNTGITAYYHNVGDTVAFSYKIVSYPSRSFSGVKSDRSGTPTEVVKEYGKAYEVDPIVGMKSSLAMALRIDTSPLDAFLDTLSGVTFNQVNFTIGELESQNEDNNPITGMIMIFVDQDNEPIRSSINNAALYVQEDGQPQVVLDANGDEVPNNNFLTSAVLEYISDDKSYLAGITSHINAIYRGDILRQNWLLYASTPDTGDDFKRSMRQFKVNKDKVKIKVIYSKSR</sequence>
<feature type="chain" id="PRO_5046493560" description="DUF4270 family protein" evidence="1">
    <location>
        <begin position="24"/>
        <end position="444"/>
    </location>
</feature>
<evidence type="ECO:0000313" key="3">
    <source>
        <dbReference type="Proteomes" id="UP001500469"/>
    </source>
</evidence>
<proteinExistence type="predicted"/>
<organism evidence="2 3">
    <name type="scientific">Algoriphagus jejuensis</name>
    <dbReference type="NCBI Taxonomy" id="419934"/>
    <lineage>
        <taxon>Bacteria</taxon>
        <taxon>Pseudomonadati</taxon>
        <taxon>Bacteroidota</taxon>
        <taxon>Cytophagia</taxon>
        <taxon>Cytophagales</taxon>
        <taxon>Cyclobacteriaceae</taxon>
        <taxon>Algoriphagus</taxon>
    </lineage>
</organism>
<dbReference type="Proteomes" id="UP001500469">
    <property type="component" value="Unassembled WGS sequence"/>
</dbReference>
<reference evidence="3" key="1">
    <citation type="journal article" date="2019" name="Int. J. Syst. Evol. Microbiol.">
        <title>The Global Catalogue of Microorganisms (GCM) 10K type strain sequencing project: providing services to taxonomists for standard genome sequencing and annotation.</title>
        <authorList>
            <consortium name="The Broad Institute Genomics Platform"/>
            <consortium name="The Broad Institute Genome Sequencing Center for Infectious Disease"/>
            <person name="Wu L."/>
            <person name="Ma J."/>
        </authorList>
    </citation>
    <scope>NUCLEOTIDE SEQUENCE [LARGE SCALE GENOMIC DNA]</scope>
    <source>
        <strain evidence="3">JCM 16112</strain>
    </source>
</reference>
<keyword evidence="3" id="KW-1185">Reference proteome</keyword>
<protein>
    <recommendedName>
        <fullName evidence="4">DUF4270 family protein</fullName>
    </recommendedName>
</protein>
<evidence type="ECO:0000256" key="1">
    <source>
        <dbReference type="SAM" id="SignalP"/>
    </source>
</evidence>